<keyword evidence="4 12" id="KW-0863">Zinc-finger</keyword>
<evidence type="ECO:0000313" key="16">
    <source>
        <dbReference type="EMBL" id="KZC10276.1"/>
    </source>
</evidence>
<feature type="compositionally biased region" description="Polar residues" evidence="13">
    <location>
        <begin position="21"/>
        <end position="30"/>
    </location>
</feature>
<sequence>MSQRSKNVPNENKTENEEEASTSFGLPTENSGHDDPNVAEVVLSNKGGPKLIHNGYMYTLHKKQPYNIRWRCVSRSMHCRGSLITTSSCTKPRVRMEHNHKPDFAAAQVARKRYLALGKPCVLSSLEKSNSSSTVPMILKNEDLKSEQNEDQPKRRTARKVLHNILLASSGTQQQLGYEMINNGCISIVFTFHVQYGGRLKDAREKRGAVYVERSGSRSMRIRAASPSEPNVISGAAETSTTAATAGRLVLVACKDTVKLTARRLLNEQRDEDRGAVTSSTEDIVEGIRLEEVAMKQEPEDEEDCYLEATDIPSPSPPSSGSHHAGSTHRVRSHARSLRAMTNPSAVWAHFDLCANDPLRAQCRICGAVVVRGGANPRQCGTTNLHRHLRVHHGGRLIGSRYHGSLPPTIPPSLQSTSQSNPIRKTIRIATQSVVRPMRNIAPAPMPPQQQLQHQRQPKTLVLKTIPLKVKQVAPTTIKMPPRQIHQGLPHNIVHQQPTEVCLRWNSYHSNMQNSFPSLLDSEQFVDVTLACEGRSLKCHKMILSSCSDYLAQLLRENPCQHPIILMKDLKFWEVEALVKFMYRGEVNVAHDKLPQLLIAAETLQVKGLAGPSPSSQNPKPPLLIPQSKLVATQPLSRPASETKEKASTSGVSTPSSPKRAQKRQYSEPIEPKPFTKIRLQRPVTPTSPTTTVKMEPLDIPLSPTIFPENNEEDSSTRSNFEKLMSLHDEDDPGGNETIDGEGEINFCEIPEPPDINDSEDQMEFVPTDFLEQEQDIVEETETASIKDSKEEESRDYSSVELEDGERSEVEKDEPSEEKKPV</sequence>
<dbReference type="PANTHER" id="PTHR23110">
    <property type="entry name" value="BTB DOMAIN TRANSCRIPTION FACTOR"/>
    <property type="match status" value="1"/>
</dbReference>
<reference evidence="16 17" key="1">
    <citation type="submission" date="2015-07" db="EMBL/GenBank/DDBJ databases">
        <title>The genome of Dufourea novaeangliae.</title>
        <authorList>
            <person name="Pan H."/>
            <person name="Kapheim K."/>
        </authorList>
    </citation>
    <scope>NUCLEOTIDE SEQUENCE [LARGE SCALE GENOMIC DNA]</scope>
    <source>
        <strain evidence="16">0120121106</strain>
        <tissue evidence="16">Whole body</tissue>
    </source>
</reference>
<keyword evidence="8" id="KW-0805">Transcription regulation</keyword>
<dbReference type="GO" id="GO:0007526">
    <property type="term" value="P:larval somatic muscle development"/>
    <property type="evidence" value="ECO:0007669"/>
    <property type="project" value="UniProtKB-ARBA"/>
</dbReference>
<feature type="compositionally biased region" description="Low complexity" evidence="13">
    <location>
        <begin position="683"/>
        <end position="693"/>
    </location>
</feature>
<dbReference type="GO" id="GO:0003677">
    <property type="term" value="F:DNA binding"/>
    <property type="evidence" value="ECO:0007669"/>
    <property type="project" value="InterPro"/>
</dbReference>
<evidence type="ECO:0000256" key="12">
    <source>
        <dbReference type="PROSITE-ProRule" id="PRU00027"/>
    </source>
</evidence>
<evidence type="ECO:0000256" key="9">
    <source>
        <dbReference type="ARBA" id="ARBA00023163"/>
    </source>
</evidence>
<keyword evidence="9" id="KW-0804">Transcription</keyword>
<feature type="compositionally biased region" description="Acidic residues" evidence="13">
    <location>
        <begin position="771"/>
        <end position="782"/>
    </location>
</feature>
<dbReference type="InterPro" id="IPR003656">
    <property type="entry name" value="Znf_BED"/>
</dbReference>
<feature type="compositionally biased region" description="Polar residues" evidence="13">
    <location>
        <begin position="648"/>
        <end position="659"/>
    </location>
</feature>
<evidence type="ECO:0000256" key="11">
    <source>
        <dbReference type="ARBA" id="ARBA00037382"/>
    </source>
</evidence>
<dbReference type="GO" id="GO:0045467">
    <property type="term" value="P:R7 cell development"/>
    <property type="evidence" value="ECO:0007669"/>
    <property type="project" value="UniProtKB-ARBA"/>
</dbReference>
<dbReference type="GO" id="GO:0006357">
    <property type="term" value="P:regulation of transcription by RNA polymerase II"/>
    <property type="evidence" value="ECO:0007669"/>
    <property type="project" value="TreeGrafter"/>
</dbReference>
<keyword evidence="2" id="KW-0217">Developmental protein</keyword>
<dbReference type="PROSITE" id="PS50808">
    <property type="entry name" value="ZF_BED"/>
    <property type="match status" value="1"/>
</dbReference>
<dbReference type="InterPro" id="IPR000210">
    <property type="entry name" value="BTB/POZ_dom"/>
</dbReference>
<organism evidence="16 17">
    <name type="scientific">Dufourea novaeangliae</name>
    <name type="common">Sweat bee</name>
    <dbReference type="NCBI Taxonomy" id="178035"/>
    <lineage>
        <taxon>Eukaryota</taxon>
        <taxon>Metazoa</taxon>
        <taxon>Ecdysozoa</taxon>
        <taxon>Arthropoda</taxon>
        <taxon>Hexapoda</taxon>
        <taxon>Insecta</taxon>
        <taxon>Pterygota</taxon>
        <taxon>Neoptera</taxon>
        <taxon>Endopterygota</taxon>
        <taxon>Hymenoptera</taxon>
        <taxon>Apocrita</taxon>
        <taxon>Aculeata</taxon>
        <taxon>Apoidea</taxon>
        <taxon>Anthophila</taxon>
        <taxon>Halictidae</taxon>
        <taxon>Rophitinae</taxon>
        <taxon>Dufourea</taxon>
    </lineage>
</organism>
<dbReference type="Pfam" id="PF00651">
    <property type="entry name" value="BTB"/>
    <property type="match status" value="1"/>
</dbReference>
<dbReference type="GO" id="GO:0005634">
    <property type="term" value="C:nucleus"/>
    <property type="evidence" value="ECO:0007669"/>
    <property type="project" value="UniProtKB-SubCell"/>
</dbReference>
<name>A0A154PEH9_DUFNO</name>
<comment type="subcellular location">
    <subcellularLocation>
        <location evidence="1">Nucleus</location>
    </subcellularLocation>
</comment>
<evidence type="ECO:0000256" key="1">
    <source>
        <dbReference type="ARBA" id="ARBA00004123"/>
    </source>
</evidence>
<dbReference type="Pfam" id="PF02892">
    <property type="entry name" value="zf-BED"/>
    <property type="match status" value="1"/>
</dbReference>
<dbReference type="GO" id="GO:0035167">
    <property type="term" value="P:larval lymph gland hemopoiesis"/>
    <property type="evidence" value="ECO:0007669"/>
    <property type="project" value="UniProtKB-ARBA"/>
</dbReference>
<dbReference type="Gene3D" id="2.20.25.240">
    <property type="match status" value="1"/>
</dbReference>
<dbReference type="InterPro" id="IPR011333">
    <property type="entry name" value="SKP1/BTB/POZ_sf"/>
</dbReference>
<dbReference type="PANTHER" id="PTHR23110:SF111">
    <property type="entry name" value="LONGITUDINALS LACKING PROTEIN, ISOFORMS F_I_K_T"/>
    <property type="match status" value="1"/>
</dbReference>
<dbReference type="GO" id="GO:0048813">
    <property type="term" value="P:dendrite morphogenesis"/>
    <property type="evidence" value="ECO:0007669"/>
    <property type="project" value="UniProtKB-ARBA"/>
</dbReference>
<dbReference type="SUPFAM" id="SSF54695">
    <property type="entry name" value="POZ domain"/>
    <property type="match status" value="1"/>
</dbReference>
<proteinExistence type="predicted"/>
<feature type="region of interest" description="Disordered" evidence="13">
    <location>
        <begin position="683"/>
        <end position="822"/>
    </location>
</feature>
<dbReference type="Proteomes" id="UP000076502">
    <property type="component" value="Unassembled WGS sequence"/>
</dbReference>
<evidence type="ECO:0000256" key="7">
    <source>
        <dbReference type="ARBA" id="ARBA00022902"/>
    </source>
</evidence>
<evidence type="ECO:0000256" key="13">
    <source>
        <dbReference type="SAM" id="MobiDB-lite"/>
    </source>
</evidence>
<keyword evidence="6" id="KW-0862">Zinc</keyword>
<evidence type="ECO:0000256" key="10">
    <source>
        <dbReference type="ARBA" id="ARBA00023242"/>
    </source>
</evidence>
<feature type="region of interest" description="Disordered" evidence="13">
    <location>
        <begin position="295"/>
        <end position="337"/>
    </location>
</feature>
<dbReference type="GO" id="GO:0045476">
    <property type="term" value="P:nurse cell apoptotic process"/>
    <property type="evidence" value="ECO:0007669"/>
    <property type="project" value="UniProtKB-ARBA"/>
</dbReference>
<feature type="region of interest" description="Disordered" evidence="13">
    <location>
        <begin position="633"/>
        <end position="671"/>
    </location>
</feature>
<dbReference type="InterPro" id="IPR007588">
    <property type="entry name" value="Znf_FLYWCH"/>
</dbReference>
<evidence type="ECO:0000256" key="8">
    <source>
        <dbReference type="ARBA" id="ARBA00023015"/>
    </source>
</evidence>
<feature type="compositionally biased region" description="Basic residues" evidence="13">
    <location>
        <begin position="326"/>
        <end position="337"/>
    </location>
</feature>
<dbReference type="GO" id="GO:0016199">
    <property type="term" value="P:axon midline choice point recognition"/>
    <property type="evidence" value="ECO:0007669"/>
    <property type="project" value="UniProtKB-ARBA"/>
</dbReference>
<dbReference type="OrthoDB" id="3066195at2759"/>
<evidence type="ECO:0000313" key="17">
    <source>
        <dbReference type="Proteomes" id="UP000076502"/>
    </source>
</evidence>
<feature type="domain" description="BTB" evidence="14">
    <location>
        <begin position="526"/>
        <end position="591"/>
    </location>
</feature>
<dbReference type="SMART" id="SM00614">
    <property type="entry name" value="ZnF_BED"/>
    <property type="match status" value="1"/>
</dbReference>
<dbReference type="GO" id="GO:0008270">
    <property type="term" value="F:zinc ion binding"/>
    <property type="evidence" value="ECO:0007669"/>
    <property type="project" value="UniProtKB-KW"/>
</dbReference>
<evidence type="ECO:0000256" key="3">
    <source>
        <dbReference type="ARBA" id="ARBA00022723"/>
    </source>
</evidence>
<keyword evidence="10" id="KW-0539">Nucleus</keyword>
<dbReference type="PROSITE" id="PS50097">
    <property type="entry name" value="BTB"/>
    <property type="match status" value="1"/>
</dbReference>
<dbReference type="STRING" id="178035.A0A154PEH9"/>
<gene>
    <name evidence="16" type="ORF">WN55_01392</name>
</gene>
<dbReference type="SMART" id="SM00225">
    <property type="entry name" value="BTB"/>
    <property type="match status" value="1"/>
</dbReference>
<keyword evidence="17" id="KW-1185">Reference proteome</keyword>
<feature type="compositionally biased region" description="Polar residues" evidence="13">
    <location>
        <begin position="1"/>
        <end position="11"/>
    </location>
</feature>
<dbReference type="InterPro" id="IPR051095">
    <property type="entry name" value="Dros_DevTransReg"/>
</dbReference>
<protein>
    <submittedName>
        <fullName evidence="16">Protein bric-a-brac 2</fullName>
    </submittedName>
</protein>
<evidence type="ECO:0000256" key="2">
    <source>
        <dbReference type="ARBA" id="ARBA00022473"/>
    </source>
</evidence>
<feature type="domain" description="BED-type" evidence="15">
    <location>
        <begin position="342"/>
        <end position="410"/>
    </location>
</feature>
<dbReference type="GO" id="GO:0008406">
    <property type="term" value="P:gonad development"/>
    <property type="evidence" value="ECO:0007669"/>
    <property type="project" value="UniProtKB-ARBA"/>
</dbReference>
<feature type="region of interest" description="Disordered" evidence="13">
    <location>
        <begin position="1"/>
        <end position="37"/>
    </location>
</feature>
<evidence type="ECO:0000259" key="14">
    <source>
        <dbReference type="PROSITE" id="PS50097"/>
    </source>
</evidence>
<feature type="compositionally biased region" description="Basic and acidic residues" evidence="13">
    <location>
        <begin position="785"/>
        <end position="798"/>
    </location>
</feature>
<dbReference type="GO" id="GO:0007464">
    <property type="term" value="P:R3/R4 cell fate commitment"/>
    <property type="evidence" value="ECO:0007669"/>
    <property type="project" value="UniProtKB-ARBA"/>
</dbReference>
<evidence type="ECO:0000259" key="15">
    <source>
        <dbReference type="PROSITE" id="PS50808"/>
    </source>
</evidence>
<feature type="compositionally biased region" description="Acidic residues" evidence="13">
    <location>
        <begin position="729"/>
        <end position="743"/>
    </location>
</feature>
<dbReference type="Gene3D" id="3.30.710.10">
    <property type="entry name" value="Potassium Channel Kv1.1, Chain A"/>
    <property type="match status" value="1"/>
</dbReference>
<keyword evidence="7" id="KW-0524">Neurogenesis</keyword>
<dbReference type="EMBL" id="KQ434889">
    <property type="protein sequence ID" value="KZC10276.1"/>
    <property type="molecule type" value="Genomic_DNA"/>
</dbReference>
<dbReference type="InterPro" id="IPR036236">
    <property type="entry name" value="Znf_C2H2_sf"/>
</dbReference>
<comment type="function">
    <text evidence="11">Putative transcription factor required for axon growth and guidance in the central and peripheral nervous systems. Repels CNS axons away from the midline by promoting the expression of the midline repellent sli and its receptor robo.</text>
</comment>
<evidence type="ECO:0000256" key="5">
    <source>
        <dbReference type="ARBA" id="ARBA00022782"/>
    </source>
</evidence>
<evidence type="ECO:0000256" key="4">
    <source>
        <dbReference type="ARBA" id="ARBA00022771"/>
    </source>
</evidence>
<dbReference type="CDD" id="cd18315">
    <property type="entry name" value="BTB_POZ_BAB-like"/>
    <property type="match status" value="1"/>
</dbReference>
<evidence type="ECO:0000256" key="6">
    <source>
        <dbReference type="ARBA" id="ARBA00022833"/>
    </source>
</evidence>
<keyword evidence="5" id="KW-0221">Differentiation</keyword>
<dbReference type="Pfam" id="PF04500">
    <property type="entry name" value="FLYWCH"/>
    <property type="match status" value="1"/>
</dbReference>
<accession>A0A154PEH9</accession>
<keyword evidence="3" id="KW-0479">Metal-binding</keyword>
<dbReference type="SUPFAM" id="SSF57667">
    <property type="entry name" value="beta-beta-alpha zinc fingers"/>
    <property type="match status" value="1"/>
</dbReference>
<dbReference type="AlphaFoldDB" id="A0A154PEH9"/>